<dbReference type="Proteomes" id="UP000257109">
    <property type="component" value="Unassembled WGS sequence"/>
</dbReference>
<keyword evidence="2" id="KW-1185">Reference proteome</keyword>
<comment type="caution">
    <text evidence="1">The sequence shown here is derived from an EMBL/GenBank/DDBJ whole genome shotgun (WGS) entry which is preliminary data.</text>
</comment>
<organism evidence="1 2">
    <name type="scientific">Mucuna pruriens</name>
    <name type="common">Velvet bean</name>
    <name type="synonym">Dolichos pruriens</name>
    <dbReference type="NCBI Taxonomy" id="157652"/>
    <lineage>
        <taxon>Eukaryota</taxon>
        <taxon>Viridiplantae</taxon>
        <taxon>Streptophyta</taxon>
        <taxon>Embryophyta</taxon>
        <taxon>Tracheophyta</taxon>
        <taxon>Spermatophyta</taxon>
        <taxon>Magnoliopsida</taxon>
        <taxon>eudicotyledons</taxon>
        <taxon>Gunneridae</taxon>
        <taxon>Pentapetalae</taxon>
        <taxon>rosids</taxon>
        <taxon>fabids</taxon>
        <taxon>Fabales</taxon>
        <taxon>Fabaceae</taxon>
        <taxon>Papilionoideae</taxon>
        <taxon>50 kb inversion clade</taxon>
        <taxon>NPAAA clade</taxon>
        <taxon>indigoferoid/millettioid clade</taxon>
        <taxon>Phaseoleae</taxon>
        <taxon>Mucuna</taxon>
    </lineage>
</organism>
<gene>
    <name evidence="1" type="ORF">CR513_16852</name>
</gene>
<evidence type="ECO:0000313" key="2">
    <source>
        <dbReference type="Proteomes" id="UP000257109"/>
    </source>
</evidence>
<dbReference type="AlphaFoldDB" id="A0A371HBA2"/>
<name>A0A371HBA2_MUCPR</name>
<accession>A0A371HBA2</accession>
<reference evidence="1" key="1">
    <citation type="submission" date="2018-05" db="EMBL/GenBank/DDBJ databases">
        <title>Draft genome of Mucuna pruriens seed.</title>
        <authorList>
            <person name="Nnadi N.E."/>
            <person name="Vos R."/>
            <person name="Hasami M.H."/>
            <person name="Devisetty U.K."/>
            <person name="Aguiy J.C."/>
        </authorList>
    </citation>
    <scope>NUCLEOTIDE SEQUENCE [LARGE SCALE GENOMIC DNA]</scope>
    <source>
        <strain evidence="1">JCA_2017</strain>
    </source>
</reference>
<dbReference type="EMBL" id="QJKJ01003088">
    <property type="protein sequence ID" value="RDY00017.1"/>
    <property type="molecule type" value="Genomic_DNA"/>
</dbReference>
<protein>
    <submittedName>
        <fullName evidence="1">Uncharacterized protein</fullName>
    </submittedName>
</protein>
<evidence type="ECO:0000313" key="1">
    <source>
        <dbReference type="EMBL" id="RDY00017.1"/>
    </source>
</evidence>
<sequence>MLCHTHTFKLRNLVSSAMLPAVSLV</sequence>
<proteinExistence type="predicted"/>